<dbReference type="InterPro" id="IPR004843">
    <property type="entry name" value="Calcineurin-like_PHP"/>
</dbReference>
<dbReference type="GO" id="GO:0016787">
    <property type="term" value="F:hydrolase activity"/>
    <property type="evidence" value="ECO:0007669"/>
    <property type="project" value="InterPro"/>
</dbReference>
<dbReference type="SUPFAM" id="SSF56300">
    <property type="entry name" value="Metallo-dependent phosphatases"/>
    <property type="match status" value="1"/>
</dbReference>
<dbReference type="Pfam" id="PF00149">
    <property type="entry name" value="Metallophos"/>
    <property type="match status" value="1"/>
</dbReference>
<organism evidence="2 3">
    <name type="scientific">Oceanirhabdus seepicola</name>
    <dbReference type="NCBI Taxonomy" id="2828781"/>
    <lineage>
        <taxon>Bacteria</taxon>
        <taxon>Bacillati</taxon>
        <taxon>Bacillota</taxon>
        <taxon>Clostridia</taxon>
        <taxon>Eubacteriales</taxon>
        <taxon>Clostridiaceae</taxon>
        <taxon>Oceanirhabdus</taxon>
    </lineage>
</organism>
<dbReference type="RefSeq" id="WP_250860275.1">
    <property type="nucleotide sequence ID" value="NZ_JAGSOJ010000003.1"/>
</dbReference>
<dbReference type="PANTHER" id="PTHR31302">
    <property type="entry name" value="TRANSMEMBRANE PROTEIN WITH METALLOPHOSPHOESTERASE DOMAIN-RELATED"/>
    <property type="match status" value="1"/>
</dbReference>
<evidence type="ECO:0000259" key="1">
    <source>
        <dbReference type="Pfam" id="PF00149"/>
    </source>
</evidence>
<gene>
    <name evidence="2" type="ORF">KDK92_15645</name>
</gene>
<protein>
    <submittedName>
        <fullName evidence="2">Metallophosphoesterase</fullName>
    </submittedName>
</protein>
<accession>A0A9J6P3D0</accession>
<dbReference type="SUPFAM" id="SSF52540">
    <property type="entry name" value="P-loop containing nucleoside triphosphate hydrolases"/>
    <property type="match status" value="1"/>
</dbReference>
<reference evidence="2" key="1">
    <citation type="journal article" date="2021" name="mSystems">
        <title>Bacteria and Archaea Synergistically Convert Glycine Betaine to Biogenic Methane in the Formosa Cold Seep of the South China Sea.</title>
        <authorList>
            <person name="Li L."/>
            <person name="Zhang W."/>
            <person name="Zhang S."/>
            <person name="Song L."/>
            <person name="Sun Q."/>
            <person name="Zhang H."/>
            <person name="Xiang H."/>
            <person name="Dong X."/>
        </authorList>
    </citation>
    <scope>NUCLEOTIDE SEQUENCE</scope>
    <source>
        <strain evidence="2">ZWT</strain>
    </source>
</reference>
<dbReference type="Gene3D" id="3.40.50.300">
    <property type="entry name" value="P-loop containing nucleotide triphosphate hydrolases"/>
    <property type="match status" value="1"/>
</dbReference>
<reference evidence="2" key="2">
    <citation type="submission" date="2021-04" db="EMBL/GenBank/DDBJ databases">
        <authorList>
            <person name="Dong X."/>
        </authorList>
    </citation>
    <scope>NUCLEOTIDE SEQUENCE</scope>
    <source>
        <strain evidence="2">ZWT</strain>
    </source>
</reference>
<proteinExistence type="predicted"/>
<dbReference type="InterPro" id="IPR027417">
    <property type="entry name" value="P-loop_NTPase"/>
</dbReference>
<keyword evidence="3" id="KW-1185">Reference proteome</keyword>
<evidence type="ECO:0000313" key="2">
    <source>
        <dbReference type="EMBL" id="MCM1991167.1"/>
    </source>
</evidence>
<name>A0A9J6P3D0_9CLOT</name>
<dbReference type="EMBL" id="JAGSOJ010000003">
    <property type="protein sequence ID" value="MCM1991167.1"/>
    <property type="molecule type" value="Genomic_DNA"/>
</dbReference>
<dbReference type="PANTHER" id="PTHR31302:SF0">
    <property type="entry name" value="TRANSMEMBRANE PROTEIN WITH METALLOPHOSPHOESTERASE DOMAIN"/>
    <property type="match status" value="1"/>
</dbReference>
<evidence type="ECO:0000313" key="3">
    <source>
        <dbReference type="Proteomes" id="UP001056429"/>
    </source>
</evidence>
<feature type="domain" description="Calcineurin-like phosphoesterase" evidence="1">
    <location>
        <begin position="5"/>
        <end position="234"/>
    </location>
</feature>
<dbReference type="Proteomes" id="UP001056429">
    <property type="component" value="Unassembled WGS sequence"/>
</dbReference>
<sequence length="1014" mass="117570">MKILFLQLSDIHIAQKKDGFAINPEKLVQALNVLGPLDECVIVLSGDITQGGKVNEFKIAGDMLGNLVNKLKTKKFKNKWINVLVVPGNHDLDFTNNIRTFEDIKESYKNKNISELVNNDIKSLDNFYKFAARNKCFLNNKTVYRRNINVAGQNINIALINTAIFSLCGSSNQDMGIHYLSNEDISNLAPTSEGDLNIVVMHHSYEWFANNVKEELRDILSDKFSLVLEGHEHVGFGENRKVNNDNSTIYMQGNSLSGDRVHPKGFTTIVYDTNSKSLKGSSFIWNNDYYKETKILDELLQEKKGYNFVNTDEFKKTLYYDDNERRISNFFVFPTLSYNYTNEEEELETKIIDDNEKFIKIILENVRTVISGDNRSGKSTLAKFIYQSFADSEEEIVPLLLASEDLANKKIHRILEYAFNDQYQVTNNAYDKYLQLDKEKRVLIIDDAGKIPKPTLDKVLDHYDDMFSNIVLFSEEKIDLNIQKQVIETLVKKKVGKISIKPFLYDKRKLLISKAYNFSHLPGCSEKETQVINELNNMISSQVKYFKLDPEFIVNFVMQYTEEFKFNFSAGSNVFNMVYENSIKNRLINNVHSSDVSGIFSVMEEIAYYMHFQKKSWITIVELSKVIEVYNKDFRQDIKVTTVLNVGQGAKLIIEKDSKIRLKDNNLLAYFVAQALNKKYHYEDVNDKIEYLLNNLCFGINSDIILFMALITNNPKIISLILQCASNHFEHIEELSFDNNNIPFLCQSNFNVKNTIPDEKEKKEKEKQVVKYEEELTSNEVIQLVDEYNYDEKDITTFENQMLKSLKYIEVLSKILPAFCHNMKAAQQDELVKALYKYPNRFIYQLLKDISENYEEFISEIFEKTSEIRKEKNIAELNMESVRKMLEQMSVTLVISLYQLVASIATTKQTITALEAFDYKGNSNYSIMNLMLNEKTCNLNVFSHKAITLYDESELKLMKSLVKFTVRNYFLNHDVKLVGESQSLLDKFFGSSETFNADKKKLKFEVLKNKFKDQ</sequence>
<dbReference type="Gene3D" id="3.60.21.10">
    <property type="match status" value="1"/>
</dbReference>
<dbReference type="InterPro" id="IPR051158">
    <property type="entry name" value="Metallophosphoesterase_sf"/>
</dbReference>
<dbReference type="AlphaFoldDB" id="A0A9J6P3D0"/>
<dbReference type="InterPro" id="IPR029052">
    <property type="entry name" value="Metallo-depent_PP-like"/>
</dbReference>
<comment type="caution">
    <text evidence="2">The sequence shown here is derived from an EMBL/GenBank/DDBJ whole genome shotgun (WGS) entry which is preliminary data.</text>
</comment>